<dbReference type="AlphaFoldDB" id="A0A0G4FT34"/>
<feature type="transmembrane region" description="Helical" evidence="2">
    <location>
        <begin position="21"/>
        <end position="42"/>
    </location>
</feature>
<reference evidence="3 4" key="1">
    <citation type="submission" date="2014-11" db="EMBL/GenBank/DDBJ databases">
        <authorList>
            <person name="Zhu J."/>
            <person name="Qi W."/>
            <person name="Song R."/>
        </authorList>
    </citation>
    <scope>NUCLEOTIDE SEQUENCE [LARGE SCALE GENOMIC DNA]</scope>
</reference>
<dbReference type="VEuPathDB" id="CryptoDB:Vbra_2567"/>
<feature type="region of interest" description="Disordered" evidence="1">
    <location>
        <begin position="164"/>
        <end position="196"/>
    </location>
</feature>
<feature type="region of interest" description="Disordered" evidence="1">
    <location>
        <begin position="254"/>
        <end position="276"/>
    </location>
</feature>
<evidence type="ECO:0000313" key="3">
    <source>
        <dbReference type="EMBL" id="CEM17842.1"/>
    </source>
</evidence>
<evidence type="ECO:0000256" key="2">
    <source>
        <dbReference type="SAM" id="Phobius"/>
    </source>
</evidence>
<evidence type="ECO:0000256" key="1">
    <source>
        <dbReference type="SAM" id="MobiDB-lite"/>
    </source>
</evidence>
<gene>
    <name evidence="3" type="ORF">Vbra_2567</name>
</gene>
<protein>
    <submittedName>
        <fullName evidence="3">Uncharacterized protein</fullName>
    </submittedName>
</protein>
<keyword evidence="4" id="KW-1185">Reference proteome</keyword>
<organism evidence="3 4">
    <name type="scientific">Vitrella brassicaformis (strain CCMP3155)</name>
    <dbReference type="NCBI Taxonomy" id="1169540"/>
    <lineage>
        <taxon>Eukaryota</taxon>
        <taxon>Sar</taxon>
        <taxon>Alveolata</taxon>
        <taxon>Colpodellida</taxon>
        <taxon>Vitrellaceae</taxon>
        <taxon>Vitrella</taxon>
    </lineage>
</organism>
<dbReference type="InParanoid" id="A0A0G4FT34"/>
<dbReference type="Proteomes" id="UP000041254">
    <property type="component" value="Unassembled WGS sequence"/>
</dbReference>
<accession>A0A0G4FT34</accession>
<name>A0A0G4FT34_VITBC</name>
<keyword evidence="2" id="KW-0812">Transmembrane</keyword>
<dbReference type="EMBL" id="CDMY01000498">
    <property type="protein sequence ID" value="CEM17842.1"/>
    <property type="molecule type" value="Genomic_DNA"/>
</dbReference>
<keyword evidence="2" id="KW-0472">Membrane</keyword>
<feature type="region of interest" description="Disordered" evidence="1">
    <location>
        <begin position="229"/>
        <end position="248"/>
    </location>
</feature>
<evidence type="ECO:0000313" key="4">
    <source>
        <dbReference type="Proteomes" id="UP000041254"/>
    </source>
</evidence>
<proteinExistence type="predicted"/>
<keyword evidence="2" id="KW-1133">Transmembrane helix</keyword>
<sequence>MHSPDRYLFPLPKVREAEPSNAELLVASCFFVGVLTVFFYWLECWRIPHLMGCKKRHNKRRTQHAAMIKKQQAVSRQQQHQALVSARQLMREEEAAKAAEEKDEKDKASRPPRLLLLLEQLVREQLEGGRHKKKVKPASRAFVPIDKSKVSVSAFRYVEVSVTVKKKKQSPTDPQPDHHSEQASTGTHTPTAAEAVEPLPVRVSPSLSPLRHPSSCGFPSPLRPPSPCADGFPSPLRPPSPCRDKKASSACVGTQPALQLGEGNNGGVDKQKETPKSRFAGWSKLWSLQPMSQLSYGEFPPLNVNAPAPSPATSDPSSMCVEEAMGAMGNKGHTSEDNDMGDNHNPTQLPCLVCGGKYGEGVVRFIAGVMPKEAAFCRHCYQQVKDGQHSESISSMRRRG</sequence>